<reference evidence="1 2" key="1">
    <citation type="submission" date="2019-03" db="EMBL/GenBank/DDBJ databases">
        <title>Rhizobium sp. nov., an bacterium isolated from biocrust in Mu Us Desert.</title>
        <authorList>
            <person name="Lixiong L."/>
        </authorList>
    </citation>
    <scope>NUCLEOTIDE SEQUENCE [LARGE SCALE GENOMIC DNA]</scope>
    <source>
        <strain evidence="1 2">SPY-1</strain>
    </source>
</reference>
<dbReference type="EMBL" id="SMTL01000002">
    <property type="protein sequence ID" value="TDK37367.1"/>
    <property type="molecule type" value="Genomic_DNA"/>
</dbReference>
<dbReference type="OrthoDB" id="428094at2"/>
<dbReference type="AlphaFoldDB" id="A0A4R5UKD9"/>
<dbReference type="InterPro" id="IPR035093">
    <property type="entry name" value="RelE/ParE_toxin_dom_sf"/>
</dbReference>
<accession>A0A4R5UKD9</accession>
<dbReference type="Gene3D" id="3.30.2310.20">
    <property type="entry name" value="RelE-like"/>
    <property type="match status" value="1"/>
</dbReference>
<dbReference type="SUPFAM" id="SSF143011">
    <property type="entry name" value="RelE-like"/>
    <property type="match status" value="1"/>
</dbReference>
<dbReference type="RefSeq" id="WP_133316134.1">
    <property type="nucleotide sequence ID" value="NZ_SMTL01000002.1"/>
</dbReference>
<name>A0A4R5UKD9_9HYPH</name>
<gene>
    <name evidence="1" type="ORF">E2F50_10895</name>
</gene>
<comment type="caution">
    <text evidence="1">The sequence shown here is derived from an EMBL/GenBank/DDBJ whole genome shotgun (WGS) entry which is preliminary data.</text>
</comment>
<keyword evidence="2" id="KW-1185">Reference proteome</keyword>
<proteinExistence type="predicted"/>
<evidence type="ECO:0000313" key="2">
    <source>
        <dbReference type="Proteomes" id="UP000295238"/>
    </source>
</evidence>
<dbReference type="Proteomes" id="UP000295238">
    <property type="component" value="Unassembled WGS sequence"/>
</dbReference>
<sequence length="81" mass="9268">MKELTYTREAGKSLRQMQPKRRAAIIAKLEAYARGERVDIRKMTGKPHFRIRVGQDRVVIDDLGRVVMVIDAGPRGGIYKE</sequence>
<organism evidence="1 2">
    <name type="scientific">Rhizobium deserti</name>
    <dbReference type="NCBI Taxonomy" id="2547961"/>
    <lineage>
        <taxon>Bacteria</taxon>
        <taxon>Pseudomonadati</taxon>
        <taxon>Pseudomonadota</taxon>
        <taxon>Alphaproteobacteria</taxon>
        <taxon>Hyphomicrobiales</taxon>
        <taxon>Rhizobiaceae</taxon>
        <taxon>Rhizobium/Agrobacterium group</taxon>
        <taxon>Rhizobium</taxon>
    </lineage>
</organism>
<evidence type="ECO:0000313" key="1">
    <source>
        <dbReference type="EMBL" id="TDK37367.1"/>
    </source>
</evidence>
<protein>
    <submittedName>
        <fullName evidence="1">Cytotoxic translational repressor of toxin-antitoxin stability system</fullName>
    </submittedName>
</protein>